<dbReference type="AlphaFoldDB" id="A0A0A2M264"/>
<evidence type="ECO:0000259" key="1">
    <source>
        <dbReference type="Pfam" id="PF00144"/>
    </source>
</evidence>
<sequence>MKHFTHRSFCFIAIAILVVTASSCKMSRFVYYNFPNITDYKIFPTHTAATDTTATWHFAVADKPRIPKSLTVSGKERQFEYYLKENKTVAFMVIKNDTIQYENYFNGYDEASIVASFSMAKSVTSILVGCAIDEGLIKSVEEPVVNYIPELKQTQGMEKLTIKHLLQMTSGIKYNESYHNPFGDAATDYYGTNLRKYLLRRKLEHTPGTHNSYSSGDTQMLGFVLERALKGKTITAYLQKKIWKPLGMEYDVTWSLDREDNGLEKTFCCLNARARDFAKLGRLYLNKGNWNGRQIVSRAWVETSTTPDLMEGGVMNYKYQWWLQPNGNFSAEGILGQYIYVCPAKKLIIVRLGKDWGNADWPRLFASLAENY</sequence>
<keyword evidence="3" id="KW-1185">Reference proteome</keyword>
<dbReference type="Proteomes" id="UP000030152">
    <property type="component" value="Unassembled WGS sequence"/>
</dbReference>
<name>A0A0A2M264_9FLAO</name>
<dbReference type="Pfam" id="PF00144">
    <property type="entry name" value="Beta-lactamase"/>
    <property type="match status" value="1"/>
</dbReference>
<dbReference type="InterPro" id="IPR050789">
    <property type="entry name" value="Diverse_Enzym_Activities"/>
</dbReference>
<reference evidence="2 3" key="1">
    <citation type="submission" date="2013-09" db="EMBL/GenBank/DDBJ databases">
        <authorList>
            <person name="Zeng Z."/>
            <person name="Chen C."/>
        </authorList>
    </citation>
    <scope>NUCLEOTIDE SEQUENCE [LARGE SCALE GENOMIC DNA]</scope>
    <source>
        <strain evidence="2 3">WB 3.3-2</strain>
    </source>
</reference>
<dbReference type="PANTHER" id="PTHR43283:SF7">
    <property type="entry name" value="BETA-LACTAMASE-RELATED DOMAIN-CONTAINING PROTEIN"/>
    <property type="match status" value="1"/>
</dbReference>
<dbReference type="InterPro" id="IPR001466">
    <property type="entry name" value="Beta-lactam-related"/>
</dbReference>
<dbReference type="RefSeq" id="WP_020211321.1">
    <property type="nucleotide sequence ID" value="NZ_JRLX01000008.1"/>
</dbReference>
<dbReference type="InterPro" id="IPR012338">
    <property type="entry name" value="Beta-lactam/transpept-like"/>
</dbReference>
<gene>
    <name evidence="2" type="ORF">Q765_08740</name>
</gene>
<evidence type="ECO:0000313" key="2">
    <source>
        <dbReference type="EMBL" id="KGO86707.1"/>
    </source>
</evidence>
<dbReference type="Gene3D" id="3.40.710.10">
    <property type="entry name" value="DD-peptidase/beta-lactamase superfamily"/>
    <property type="match status" value="1"/>
</dbReference>
<protein>
    <submittedName>
        <fullName evidence="2">Beta-lactamase</fullName>
    </submittedName>
</protein>
<dbReference type="PANTHER" id="PTHR43283">
    <property type="entry name" value="BETA-LACTAMASE-RELATED"/>
    <property type="match status" value="1"/>
</dbReference>
<proteinExistence type="predicted"/>
<dbReference type="PROSITE" id="PS51257">
    <property type="entry name" value="PROKAR_LIPOPROTEIN"/>
    <property type="match status" value="1"/>
</dbReference>
<comment type="caution">
    <text evidence="2">The sequence shown here is derived from an EMBL/GenBank/DDBJ whole genome shotgun (WGS) entry which is preliminary data.</text>
</comment>
<accession>A0A0A2M264</accession>
<feature type="domain" description="Beta-lactamase-related" evidence="1">
    <location>
        <begin position="88"/>
        <end position="358"/>
    </location>
</feature>
<organism evidence="2 3">
    <name type="scientific">Flavobacterium rivuli WB 3.3-2 = DSM 21788</name>
    <dbReference type="NCBI Taxonomy" id="1121895"/>
    <lineage>
        <taxon>Bacteria</taxon>
        <taxon>Pseudomonadati</taxon>
        <taxon>Bacteroidota</taxon>
        <taxon>Flavobacteriia</taxon>
        <taxon>Flavobacteriales</taxon>
        <taxon>Flavobacteriaceae</taxon>
        <taxon>Flavobacterium</taxon>
    </lineage>
</organism>
<dbReference type="OrthoDB" id="9773047at2"/>
<dbReference type="STRING" id="1121895.GCA_000378485_00196"/>
<evidence type="ECO:0000313" key="3">
    <source>
        <dbReference type="Proteomes" id="UP000030152"/>
    </source>
</evidence>
<dbReference type="eggNOG" id="COG1680">
    <property type="taxonomic scope" value="Bacteria"/>
</dbReference>
<dbReference type="SUPFAM" id="SSF56601">
    <property type="entry name" value="beta-lactamase/transpeptidase-like"/>
    <property type="match status" value="1"/>
</dbReference>
<dbReference type="EMBL" id="JRLX01000008">
    <property type="protein sequence ID" value="KGO86707.1"/>
    <property type="molecule type" value="Genomic_DNA"/>
</dbReference>